<accession>A0ABR2KFN2</accession>
<feature type="coiled-coil region" evidence="1">
    <location>
        <begin position="649"/>
        <end position="683"/>
    </location>
</feature>
<evidence type="ECO:0000313" key="3">
    <source>
        <dbReference type="Proteomes" id="UP001470230"/>
    </source>
</evidence>
<reference evidence="2 3" key="1">
    <citation type="submission" date="2024-04" db="EMBL/GenBank/DDBJ databases">
        <title>Tritrichomonas musculus Genome.</title>
        <authorList>
            <person name="Alves-Ferreira E."/>
            <person name="Grigg M."/>
            <person name="Lorenzi H."/>
            <person name="Galac M."/>
        </authorList>
    </citation>
    <scope>NUCLEOTIDE SEQUENCE [LARGE SCALE GENOMIC DNA]</scope>
    <source>
        <strain evidence="2 3">EAF2021</strain>
    </source>
</reference>
<dbReference type="InterPro" id="IPR027417">
    <property type="entry name" value="P-loop_NTPase"/>
</dbReference>
<name>A0ABR2KFN2_9EUKA</name>
<proteinExistence type="predicted"/>
<keyword evidence="1" id="KW-0175">Coiled coil</keyword>
<organism evidence="2 3">
    <name type="scientific">Tritrichomonas musculus</name>
    <dbReference type="NCBI Taxonomy" id="1915356"/>
    <lineage>
        <taxon>Eukaryota</taxon>
        <taxon>Metamonada</taxon>
        <taxon>Parabasalia</taxon>
        <taxon>Tritrichomonadida</taxon>
        <taxon>Tritrichomonadidae</taxon>
        <taxon>Tritrichomonas</taxon>
    </lineage>
</organism>
<dbReference type="EMBL" id="JAPFFF010000005">
    <property type="protein sequence ID" value="KAK8889915.1"/>
    <property type="molecule type" value="Genomic_DNA"/>
</dbReference>
<keyword evidence="3" id="KW-1185">Reference proteome</keyword>
<evidence type="ECO:0000313" key="2">
    <source>
        <dbReference type="EMBL" id="KAK8889915.1"/>
    </source>
</evidence>
<sequence>MNSFQTEISISFLIIGCRGVGKSKIIEKICGKDRKDNPVNFYNFNIYFTEKDSDETAEITYNFNTSLFQKNSVVVITYSRIDMESYQFAIDLYKIIRSGFNSVFFIETHQDKNDELERDDQFEKDVRGKVIPCDPPKMSKEELFSVFLYICTMFHKSIYLPNINACFPTHEVRNLVATSQEMNRTFILTCKSLKMYSFNSNSPSERFINFQFTPEFSFYHPISLVTNWNGTKLILITKFSFYLIDNFHSGFDPTNFLHEIHTIAPKELDLKCGSGSQIIDVQFLPLLPDFFAVIFENSIKIYRIVENDSCIQKFWERNSSATSFLQVSIKMCKFRQPFDGMRISDLLTLYYLTNEGKIYCDSVSFDSANIDMNQIIDFRSIREKGINPIEVEIDERRNPIFKIYIDNSRSYYYFEYQKYKNEPKLLEMLFRAPPKNENEKSRQDNPIIVHGFDFIKNEIVIYGGVLSSSSNESNQISRQGFFHAVLENNHPLLTDVEGLTKDLVDDVDGFFKIQDNLFVKTKKLLYAFDFYLKHQKTEEGEIDKYQLFVHEAIKSRGIIGFTNSPFSCIIAPGYFVDLNQGKHKFTRVNPILLYKSKKLKDLKDDYESFQKSKKAFFEEYEKKIKDLHTESEECMKSTAQVLKKYTQEKEGILDNAKDIGAKLDQLEKDAKDILNKIKEIQHIQANKTTDYYY</sequence>
<dbReference type="SUPFAM" id="SSF52540">
    <property type="entry name" value="P-loop containing nucleoside triphosphate hydrolases"/>
    <property type="match status" value="1"/>
</dbReference>
<evidence type="ECO:0000256" key="1">
    <source>
        <dbReference type="SAM" id="Coils"/>
    </source>
</evidence>
<protein>
    <submittedName>
        <fullName evidence="2">Uncharacterized protein</fullName>
    </submittedName>
</protein>
<dbReference type="Proteomes" id="UP001470230">
    <property type="component" value="Unassembled WGS sequence"/>
</dbReference>
<comment type="caution">
    <text evidence="2">The sequence shown here is derived from an EMBL/GenBank/DDBJ whole genome shotgun (WGS) entry which is preliminary data.</text>
</comment>
<gene>
    <name evidence="2" type="ORF">M9Y10_034670</name>
</gene>